<accession>A0A914C278</accession>
<protein>
    <submittedName>
        <fullName evidence="3">NADAR domain-containing protein</fullName>
    </submittedName>
</protein>
<evidence type="ECO:0000313" key="2">
    <source>
        <dbReference type="Proteomes" id="UP000887540"/>
    </source>
</evidence>
<dbReference type="Pfam" id="PF08719">
    <property type="entry name" value="NADAR"/>
    <property type="match status" value="1"/>
</dbReference>
<feature type="domain" description="NADAR" evidence="1">
    <location>
        <begin position="93"/>
        <end position="226"/>
    </location>
</feature>
<evidence type="ECO:0000313" key="3">
    <source>
        <dbReference type="WBParaSite" id="ACRNAN_Path_1572.g6111.t1"/>
    </source>
</evidence>
<evidence type="ECO:0000259" key="1">
    <source>
        <dbReference type="Pfam" id="PF08719"/>
    </source>
</evidence>
<dbReference type="CDD" id="cd15457">
    <property type="entry name" value="NADAR"/>
    <property type="match status" value="1"/>
</dbReference>
<dbReference type="InterPro" id="IPR012816">
    <property type="entry name" value="NADAR"/>
</dbReference>
<dbReference type="WBParaSite" id="ACRNAN_Path_1572.g6111.t1">
    <property type="protein sequence ID" value="ACRNAN_Path_1572.g6111.t1"/>
    <property type="gene ID" value="ACRNAN_Path_1572.g6111"/>
</dbReference>
<proteinExistence type="predicted"/>
<dbReference type="SUPFAM" id="SSF143990">
    <property type="entry name" value="YbiA-like"/>
    <property type="match status" value="1"/>
</dbReference>
<keyword evidence="2" id="KW-1185">Reference proteome</keyword>
<dbReference type="Gene3D" id="1.10.357.40">
    <property type="entry name" value="YbiA-like"/>
    <property type="match status" value="1"/>
</dbReference>
<name>A0A914C278_9BILA</name>
<sequence length="332" mass="38295">MVNPSNKDENVPEDNLKLRRAIYKLKLENSRMKHKLKTLSTTVRQLIEVSGKKNEIKADTIEAEKDYDEIGRDYILIGGPKDPFSIRYEIIIKDSNGIQHKSAERYYWYKKAEHFNDTQAMQKIREADSGVTAEKAMKAINGVDEKVWDEVKEAHWEEAQRLKLQQVRWIANLLVVSGTTYIAVASRDKKIGTGWNKKRDESAKPWMWDGENLGGKFLMNYREQLKETHSWLGSNEEKETQEKFYELRKSAWRRSRSSKDQPQKIRVVAKRAVRARGGTIPRKQRQTARVAHEAAVYQPLSSFSGISLGSEMPSNINYTGAYGVPAHGYAWM</sequence>
<dbReference type="AlphaFoldDB" id="A0A914C278"/>
<reference evidence="3" key="1">
    <citation type="submission" date="2022-11" db="UniProtKB">
        <authorList>
            <consortium name="WormBaseParasite"/>
        </authorList>
    </citation>
    <scope>IDENTIFICATION</scope>
</reference>
<dbReference type="Proteomes" id="UP000887540">
    <property type="component" value="Unplaced"/>
</dbReference>
<dbReference type="InterPro" id="IPR037238">
    <property type="entry name" value="YbiA-like_sf"/>
</dbReference>
<organism evidence="2 3">
    <name type="scientific">Acrobeloides nanus</name>
    <dbReference type="NCBI Taxonomy" id="290746"/>
    <lineage>
        <taxon>Eukaryota</taxon>
        <taxon>Metazoa</taxon>
        <taxon>Ecdysozoa</taxon>
        <taxon>Nematoda</taxon>
        <taxon>Chromadorea</taxon>
        <taxon>Rhabditida</taxon>
        <taxon>Tylenchina</taxon>
        <taxon>Cephalobomorpha</taxon>
        <taxon>Cephaloboidea</taxon>
        <taxon>Cephalobidae</taxon>
        <taxon>Acrobeloides</taxon>
    </lineage>
</organism>